<evidence type="ECO:0000256" key="1">
    <source>
        <dbReference type="SAM" id="MobiDB-lite"/>
    </source>
</evidence>
<keyword evidence="3" id="KW-1185">Reference proteome</keyword>
<comment type="caution">
    <text evidence="2">The sequence shown here is derived from an EMBL/GenBank/DDBJ whole genome shotgun (WGS) entry which is preliminary data.</text>
</comment>
<feature type="compositionally biased region" description="Low complexity" evidence="1">
    <location>
        <begin position="230"/>
        <end position="239"/>
    </location>
</feature>
<feature type="compositionally biased region" description="Acidic residues" evidence="1">
    <location>
        <begin position="219"/>
        <end position="229"/>
    </location>
</feature>
<evidence type="ECO:0000313" key="2">
    <source>
        <dbReference type="EMBL" id="MFD1537354.1"/>
    </source>
</evidence>
<sequence>MAKRRLRTGPTAALPAKPSQADLLRVVRLADPEAREDGGDIVAVDVRVHAPVEAEPELVGGELEQVWACRVVAEGPLPFDYFDRYLAEGIAFRLGGLSVCRGEVSDPADDDRGGPAVILPVRPTADELRTVLSRLEGDHRAETGDSDDAADASATDAVTENAVTENAAIADVATADADVDTDADGDAKPDAATADADSAPDVDSEADSEPETDAATVDAETDGEAEAEAAAEVAPAGGDTDQDDFLYTVGDIRILVVPEKGRPPAVQELLPFATELTAIELRGDDPAKVGALALRLSDELNGLIVDRWRFRIDAVEDLLPPG</sequence>
<accession>A0ABW4G414</accession>
<feature type="compositionally biased region" description="Acidic residues" evidence="1">
    <location>
        <begin position="198"/>
        <end position="212"/>
    </location>
</feature>
<dbReference type="Proteomes" id="UP001597097">
    <property type="component" value="Unassembled WGS sequence"/>
</dbReference>
<proteinExistence type="predicted"/>
<organism evidence="2 3">
    <name type="scientific">Nonomuraea guangzhouensis</name>
    <dbReference type="NCBI Taxonomy" id="1291555"/>
    <lineage>
        <taxon>Bacteria</taxon>
        <taxon>Bacillati</taxon>
        <taxon>Actinomycetota</taxon>
        <taxon>Actinomycetes</taxon>
        <taxon>Streptosporangiales</taxon>
        <taxon>Streptosporangiaceae</taxon>
        <taxon>Nonomuraea</taxon>
    </lineage>
</organism>
<protein>
    <submittedName>
        <fullName evidence="2">Uncharacterized protein</fullName>
    </submittedName>
</protein>
<dbReference type="RefSeq" id="WP_219534814.1">
    <property type="nucleotide sequence ID" value="NZ_JAHKRM010000023.1"/>
</dbReference>
<reference evidence="3" key="1">
    <citation type="journal article" date="2019" name="Int. J. Syst. Evol. Microbiol.">
        <title>The Global Catalogue of Microorganisms (GCM) 10K type strain sequencing project: providing services to taxonomists for standard genome sequencing and annotation.</title>
        <authorList>
            <consortium name="The Broad Institute Genomics Platform"/>
            <consortium name="The Broad Institute Genome Sequencing Center for Infectious Disease"/>
            <person name="Wu L."/>
            <person name="Ma J."/>
        </authorList>
    </citation>
    <scope>NUCLEOTIDE SEQUENCE [LARGE SCALE GENOMIC DNA]</scope>
    <source>
        <strain evidence="3">CGMCC 1.15399</strain>
    </source>
</reference>
<feature type="region of interest" description="Disordered" evidence="1">
    <location>
        <begin position="136"/>
        <end position="162"/>
    </location>
</feature>
<dbReference type="EMBL" id="JBHUCM010000010">
    <property type="protein sequence ID" value="MFD1537354.1"/>
    <property type="molecule type" value="Genomic_DNA"/>
</dbReference>
<feature type="region of interest" description="Disordered" evidence="1">
    <location>
        <begin position="175"/>
        <end position="242"/>
    </location>
</feature>
<name>A0ABW4G414_9ACTN</name>
<evidence type="ECO:0000313" key="3">
    <source>
        <dbReference type="Proteomes" id="UP001597097"/>
    </source>
</evidence>
<gene>
    <name evidence="2" type="ORF">ACFSJ0_09935</name>
</gene>